<evidence type="ECO:0000256" key="3">
    <source>
        <dbReference type="ARBA" id="ARBA00007321"/>
    </source>
</evidence>
<organism evidence="8 9">
    <name type="scientific">Apophysomyces ossiformis</name>
    <dbReference type="NCBI Taxonomy" id="679940"/>
    <lineage>
        <taxon>Eukaryota</taxon>
        <taxon>Fungi</taxon>
        <taxon>Fungi incertae sedis</taxon>
        <taxon>Mucoromycota</taxon>
        <taxon>Mucoromycotina</taxon>
        <taxon>Mucoromycetes</taxon>
        <taxon>Mucorales</taxon>
        <taxon>Mucorineae</taxon>
        <taxon>Mucoraceae</taxon>
        <taxon>Apophysomyces</taxon>
    </lineage>
</organism>
<evidence type="ECO:0000313" key="8">
    <source>
        <dbReference type="EMBL" id="KAF7726567.1"/>
    </source>
</evidence>
<dbReference type="Proteomes" id="UP000605846">
    <property type="component" value="Unassembled WGS sequence"/>
</dbReference>
<dbReference type="PANTHER" id="PTHR14582">
    <property type="entry name" value="INNER KINETOCHORE SUBUNIT MAL2"/>
    <property type="match status" value="1"/>
</dbReference>
<feature type="coiled-coil region" evidence="7">
    <location>
        <begin position="42"/>
        <end position="76"/>
    </location>
</feature>
<evidence type="ECO:0000256" key="5">
    <source>
        <dbReference type="ARBA" id="ARBA00023242"/>
    </source>
</evidence>
<dbReference type="EMBL" id="JABAYA010000076">
    <property type="protein sequence ID" value="KAF7726567.1"/>
    <property type="molecule type" value="Genomic_DNA"/>
</dbReference>
<gene>
    <name evidence="8" type="ORF">EC973_008612</name>
</gene>
<keyword evidence="6" id="KW-0137">Centromere</keyword>
<evidence type="ECO:0000256" key="4">
    <source>
        <dbReference type="ARBA" id="ARBA00022454"/>
    </source>
</evidence>
<reference evidence="8" key="1">
    <citation type="submission" date="2020-01" db="EMBL/GenBank/DDBJ databases">
        <title>Genome Sequencing of Three Apophysomyces-Like Fungal Strains Confirms a Novel Fungal Genus in the Mucoromycota with divergent Burkholderia-like Endosymbiotic Bacteria.</title>
        <authorList>
            <person name="Stajich J.E."/>
            <person name="Macias A.M."/>
            <person name="Carter-House D."/>
            <person name="Lovett B."/>
            <person name="Kasson L.R."/>
            <person name="Berry K."/>
            <person name="Grigoriev I."/>
            <person name="Chang Y."/>
            <person name="Spatafora J."/>
            <person name="Kasson M.T."/>
        </authorList>
    </citation>
    <scope>NUCLEOTIDE SEQUENCE</scope>
    <source>
        <strain evidence="8">NRRL A-21654</strain>
    </source>
</reference>
<protein>
    <submittedName>
        <fullName evidence="8">Uncharacterized protein</fullName>
    </submittedName>
</protein>
<dbReference type="AlphaFoldDB" id="A0A8H7BNA0"/>
<dbReference type="PANTHER" id="PTHR14582:SF1">
    <property type="entry name" value="CENTROMERE PROTEIN O"/>
    <property type="match status" value="1"/>
</dbReference>
<dbReference type="InterPro" id="IPR018464">
    <property type="entry name" value="CENP-O"/>
</dbReference>
<dbReference type="OrthoDB" id="10050372at2759"/>
<evidence type="ECO:0000256" key="2">
    <source>
        <dbReference type="ARBA" id="ARBA00004584"/>
    </source>
</evidence>
<sequence>MEHCRSLLECSKKQKVASHSVAGLRLTQGMDIAEDTFLPTRRDQLKAEINSLRQRLSRTRDERQKLKRELVEEKIGHIISAKFSEEIKDPSRQKAVDLREVQQKIFQQMIAATEARCVKEMKPFIDASSYRETYYLLFLRDLTRKVSIQRHTIPHFIPIESLERQFLQDDQETFLRILHDLLQAYVSRREQVEELKQLAEQKASIMSVNARTVEKNNVTIVHNSELHIELYYDVLAADYPTRVKITPLTSDVSPESYTHLERIFYLHKLAEAYVIAFG</sequence>
<keyword evidence="4" id="KW-0158">Chromosome</keyword>
<keyword evidence="5" id="KW-0539">Nucleus</keyword>
<evidence type="ECO:0000256" key="1">
    <source>
        <dbReference type="ARBA" id="ARBA00004123"/>
    </source>
</evidence>
<dbReference type="Pfam" id="PF09496">
    <property type="entry name" value="CENP-O"/>
    <property type="match status" value="1"/>
</dbReference>
<dbReference type="GO" id="GO:0005634">
    <property type="term" value="C:nucleus"/>
    <property type="evidence" value="ECO:0007669"/>
    <property type="project" value="UniProtKB-SubCell"/>
</dbReference>
<keyword evidence="7" id="KW-0175">Coiled coil</keyword>
<dbReference type="GO" id="GO:0031511">
    <property type="term" value="C:Mis6-Sim4 complex"/>
    <property type="evidence" value="ECO:0007669"/>
    <property type="project" value="TreeGrafter"/>
</dbReference>
<keyword evidence="9" id="KW-1185">Reference proteome</keyword>
<evidence type="ECO:0000313" key="9">
    <source>
        <dbReference type="Proteomes" id="UP000605846"/>
    </source>
</evidence>
<comment type="subcellular location">
    <subcellularLocation>
        <location evidence="2">Chromosome</location>
        <location evidence="2">Centromere</location>
    </subcellularLocation>
    <subcellularLocation>
        <location evidence="1">Nucleus</location>
    </subcellularLocation>
</comment>
<comment type="similarity">
    <text evidence="3">Belongs to the CENP-O/MCM21 family.</text>
</comment>
<accession>A0A8H7BNA0</accession>
<name>A0A8H7BNA0_9FUNG</name>
<evidence type="ECO:0000256" key="6">
    <source>
        <dbReference type="ARBA" id="ARBA00023328"/>
    </source>
</evidence>
<comment type="caution">
    <text evidence="8">The sequence shown here is derived from an EMBL/GenBank/DDBJ whole genome shotgun (WGS) entry which is preliminary data.</text>
</comment>
<proteinExistence type="inferred from homology"/>
<evidence type="ECO:0000256" key="7">
    <source>
        <dbReference type="SAM" id="Coils"/>
    </source>
</evidence>